<sequence length="145" mass="15862">MFVVGKESEAVTVCQFDLKYGFIPVKLVNKGDRSVTLQGAVIYNPANGENSLQIGSILGITAGVAGVIVVGVGIFLIVYCCFCKKKQPKVEANVHVDEKDTKNPIDELDKKENKINVGASEKNDKKEQSKKAVDPKIDNEIDFEF</sequence>
<protein>
    <submittedName>
        <fullName evidence="2">Uncharacterized protein</fullName>
    </submittedName>
</protein>
<dbReference type="WBParaSite" id="JU765_v2.g5844.t1">
    <property type="protein sequence ID" value="JU765_v2.g5844.t1"/>
    <property type="gene ID" value="JU765_v2.g5844"/>
</dbReference>
<reference evidence="2" key="1">
    <citation type="submission" date="2022-11" db="UniProtKB">
        <authorList>
            <consortium name="WormBaseParasite"/>
        </authorList>
    </citation>
    <scope>IDENTIFICATION</scope>
</reference>
<accession>A0AC34RDT8</accession>
<evidence type="ECO:0000313" key="1">
    <source>
        <dbReference type="Proteomes" id="UP000887576"/>
    </source>
</evidence>
<organism evidence="1 2">
    <name type="scientific">Panagrolaimus sp. JU765</name>
    <dbReference type="NCBI Taxonomy" id="591449"/>
    <lineage>
        <taxon>Eukaryota</taxon>
        <taxon>Metazoa</taxon>
        <taxon>Ecdysozoa</taxon>
        <taxon>Nematoda</taxon>
        <taxon>Chromadorea</taxon>
        <taxon>Rhabditida</taxon>
        <taxon>Tylenchina</taxon>
        <taxon>Panagrolaimomorpha</taxon>
        <taxon>Panagrolaimoidea</taxon>
        <taxon>Panagrolaimidae</taxon>
        <taxon>Panagrolaimus</taxon>
    </lineage>
</organism>
<evidence type="ECO:0000313" key="2">
    <source>
        <dbReference type="WBParaSite" id="JU765_v2.g5844.t1"/>
    </source>
</evidence>
<name>A0AC34RDT8_9BILA</name>
<proteinExistence type="predicted"/>
<dbReference type="Proteomes" id="UP000887576">
    <property type="component" value="Unplaced"/>
</dbReference>